<dbReference type="Proteomes" id="UP000018895">
    <property type="component" value="Unassembled WGS sequence"/>
</dbReference>
<evidence type="ECO:0000313" key="3">
    <source>
        <dbReference type="Proteomes" id="UP000018895"/>
    </source>
</evidence>
<organism evidence="2 3">
    <name type="scientific">Halalkalibacter hemicellulosilyticusJCM 9152</name>
    <dbReference type="NCBI Taxonomy" id="1236971"/>
    <lineage>
        <taxon>Bacteria</taxon>
        <taxon>Bacillati</taxon>
        <taxon>Bacillota</taxon>
        <taxon>Bacilli</taxon>
        <taxon>Bacillales</taxon>
        <taxon>Bacillaceae</taxon>
        <taxon>Halalkalibacter</taxon>
    </lineage>
</organism>
<gene>
    <name evidence="2" type="ORF">JCM9152_2902</name>
</gene>
<evidence type="ECO:0000313" key="2">
    <source>
        <dbReference type="EMBL" id="GAE31433.1"/>
    </source>
</evidence>
<feature type="transmembrane region" description="Helical" evidence="1">
    <location>
        <begin position="162"/>
        <end position="188"/>
    </location>
</feature>
<keyword evidence="1" id="KW-0812">Transmembrane</keyword>
<sequence>MVINFCPTCGAKKEEGAKFCGSCGLDLELFNGENVQEDSSEEEQAEELRPTSRIPKLSEYSSVISYIANVCMLLSLVWIYVVARRIVAHGEYTIVPLIAPIVVLLLLLFISLFLYDRFRGYALWGTIVLSVIAFIPFIMLFIDYTRVFSNGMISSADRMGFIVLAILPLTLLSIIVLSQISFLVWTFMRNKIESTEDAQQAIEQ</sequence>
<keyword evidence="3" id="KW-1185">Reference proteome</keyword>
<evidence type="ECO:0000256" key="1">
    <source>
        <dbReference type="SAM" id="Phobius"/>
    </source>
</evidence>
<keyword evidence="1" id="KW-1133">Transmembrane helix</keyword>
<dbReference type="RefSeq" id="WP_035345049.1">
    <property type="nucleotide sequence ID" value="NZ_BAUU01000019.1"/>
</dbReference>
<keyword evidence="1" id="KW-0472">Membrane</keyword>
<comment type="caution">
    <text evidence="2">The sequence shown here is derived from an EMBL/GenBank/DDBJ whole genome shotgun (WGS) entry which is preliminary data.</text>
</comment>
<name>W4QII3_9BACI</name>
<feature type="transmembrane region" description="Helical" evidence="1">
    <location>
        <begin position="63"/>
        <end position="82"/>
    </location>
</feature>
<dbReference type="OrthoDB" id="2448863at2"/>
<dbReference type="EMBL" id="BAUU01000019">
    <property type="protein sequence ID" value="GAE31433.1"/>
    <property type="molecule type" value="Genomic_DNA"/>
</dbReference>
<protein>
    <submittedName>
        <fullName evidence="2">Uncharacterized protein</fullName>
    </submittedName>
</protein>
<reference evidence="2" key="1">
    <citation type="journal article" date="2014" name="Genome Announc.">
        <title>Draft Genome Sequences of Three Alkaliphilic Bacillus Strains, Bacillus wakoensis JCM 9140T, Bacillus akibai JCM 9157T, and Bacillus hemicellulosilyticus JCM 9152T.</title>
        <authorList>
            <person name="Yuki M."/>
            <person name="Oshima K."/>
            <person name="Suda W."/>
            <person name="Oshida Y."/>
            <person name="Kitamura K."/>
            <person name="Iida T."/>
            <person name="Hattori M."/>
            <person name="Ohkuma M."/>
        </authorList>
    </citation>
    <scope>NUCLEOTIDE SEQUENCE [LARGE SCALE GENOMIC DNA]</scope>
    <source>
        <strain evidence="2">JCM 9152</strain>
    </source>
</reference>
<proteinExistence type="predicted"/>
<feature type="transmembrane region" description="Helical" evidence="1">
    <location>
        <begin position="94"/>
        <end position="115"/>
    </location>
</feature>
<feature type="transmembrane region" description="Helical" evidence="1">
    <location>
        <begin position="121"/>
        <end position="142"/>
    </location>
</feature>
<accession>W4QII3</accession>
<dbReference type="AlphaFoldDB" id="W4QII3"/>